<dbReference type="PROSITE" id="PS50975">
    <property type="entry name" value="ATP_GRASP"/>
    <property type="match status" value="1"/>
</dbReference>
<dbReference type="Pfam" id="PF01820">
    <property type="entry name" value="Dala_Dala_lig_N"/>
    <property type="match status" value="1"/>
</dbReference>
<dbReference type="InterPro" id="IPR011127">
    <property type="entry name" value="Dala_Dala_lig_N"/>
</dbReference>
<evidence type="ECO:0000256" key="5">
    <source>
        <dbReference type="ARBA" id="ARBA00022741"/>
    </source>
</evidence>
<evidence type="ECO:0000313" key="12">
    <source>
        <dbReference type="EMBL" id="MFC0081176.1"/>
    </source>
</evidence>
<accession>A0ABV6C2X0</accession>
<evidence type="ECO:0000256" key="8">
    <source>
        <dbReference type="ARBA" id="ARBA00022984"/>
    </source>
</evidence>
<evidence type="ECO:0000256" key="2">
    <source>
        <dbReference type="ARBA" id="ARBA00010871"/>
    </source>
</evidence>
<dbReference type="PANTHER" id="PTHR23132:SF23">
    <property type="entry name" value="D-ALANINE--D-ALANINE LIGASE B"/>
    <property type="match status" value="1"/>
</dbReference>
<evidence type="ECO:0000259" key="11">
    <source>
        <dbReference type="PROSITE" id="PS50975"/>
    </source>
</evidence>
<dbReference type="PANTHER" id="PTHR23132">
    <property type="entry name" value="D-ALANINE--D-ALANINE LIGASE"/>
    <property type="match status" value="1"/>
</dbReference>
<dbReference type="Pfam" id="PF07478">
    <property type="entry name" value="Dala_Dala_lig_C"/>
    <property type="match status" value="1"/>
</dbReference>
<keyword evidence="3" id="KW-0963">Cytoplasm</keyword>
<dbReference type="Gene3D" id="3.40.50.20">
    <property type="match status" value="1"/>
</dbReference>
<name>A0ABV6C2X0_9ACTN</name>
<comment type="caution">
    <text evidence="12">The sequence shown here is derived from an EMBL/GenBank/DDBJ whole genome shotgun (WGS) entry which is preliminary data.</text>
</comment>
<keyword evidence="8" id="KW-0573">Peptidoglycan synthesis</keyword>
<comment type="similarity">
    <text evidence="2">Belongs to the D-alanine--D-alanine ligase family.</text>
</comment>
<organism evidence="12 13">
    <name type="scientific">Aciditerrimonas ferrireducens</name>
    <dbReference type="NCBI Taxonomy" id="667306"/>
    <lineage>
        <taxon>Bacteria</taxon>
        <taxon>Bacillati</taxon>
        <taxon>Actinomycetota</taxon>
        <taxon>Acidimicrobiia</taxon>
        <taxon>Acidimicrobiales</taxon>
        <taxon>Acidimicrobiaceae</taxon>
        <taxon>Aciditerrimonas</taxon>
    </lineage>
</organism>
<dbReference type="PROSITE" id="PS00843">
    <property type="entry name" value="DALA_DALA_LIGASE_1"/>
    <property type="match status" value="1"/>
</dbReference>
<dbReference type="InterPro" id="IPR016185">
    <property type="entry name" value="PreATP-grasp_dom_sf"/>
</dbReference>
<dbReference type="SUPFAM" id="SSF52440">
    <property type="entry name" value="PreATP-grasp domain"/>
    <property type="match status" value="1"/>
</dbReference>
<dbReference type="SUPFAM" id="SSF56059">
    <property type="entry name" value="Glutathione synthetase ATP-binding domain-like"/>
    <property type="match status" value="1"/>
</dbReference>
<evidence type="ECO:0000313" key="13">
    <source>
        <dbReference type="Proteomes" id="UP001589788"/>
    </source>
</evidence>
<evidence type="ECO:0000256" key="4">
    <source>
        <dbReference type="ARBA" id="ARBA00022598"/>
    </source>
</evidence>
<evidence type="ECO:0000256" key="6">
    <source>
        <dbReference type="ARBA" id="ARBA00022840"/>
    </source>
</evidence>
<dbReference type="Proteomes" id="UP001589788">
    <property type="component" value="Unassembled WGS sequence"/>
</dbReference>
<comment type="subcellular location">
    <subcellularLocation>
        <location evidence="1">Cytoplasm</location>
    </subcellularLocation>
</comment>
<dbReference type="InterPro" id="IPR013815">
    <property type="entry name" value="ATP_grasp_subdomain_1"/>
</dbReference>
<keyword evidence="5 10" id="KW-0547">Nucleotide-binding</keyword>
<sequence>MDTAGARLGVCFGGPSPEHDVSVLTGLQAARELSRVGRQPVALYWSRTGEWYQVEPNLEASDFLEGVPRGAAPLRLLASPEGGFVPEAGRFRQARPLGLDVVLVCCHGGPGEDGSLQGALDLAGLTYTGPDPAGAALGMDKLAFAGLCAAAGLPVLPRRALGADGDELADLAGPLILKPRFGGSSIGIEVVADRATAQARLAANPHLRRGAVVEPYRAELFDLNVAVRRYPRLEVSAIERPLKQQAGGEILGYQDKYVGGEGMASAPRELPAQVAPALAEALQDAARQVAELVGVRGVARVDFLSDGEDFWVNEVNTIPGSLARYLWVDPPLAFGQLLDDLVAEALARPTGRFSAVGADGSVLRSASAIAAKLA</sequence>
<evidence type="ECO:0000256" key="3">
    <source>
        <dbReference type="ARBA" id="ARBA00022490"/>
    </source>
</evidence>
<evidence type="ECO:0000256" key="7">
    <source>
        <dbReference type="ARBA" id="ARBA00022960"/>
    </source>
</evidence>
<protein>
    <recommendedName>
        <fullName evidence="11">ATP-grasp domain-containing protein</fullName>
    </recommendedName>
</protein>
<evidence type="ECO:0000256" key="1">
    <source>
        <dbReference type="ARBA" id="ARBA00004496"/>
    </source>
</evidence>
<keyword evidence="9" id="KW-0961">Cell wall biogenesis/degradation</keyword>
<gene>
    <name evidence="12" type="ORF">ACFFRE_03250</name>
</gene>
<dbReference type="Gene3D" id="3.30.470.20">
    <property type="entry name" value="ATP-grasp fold, B domain"/>
    <property type="match status" value="1"/>
</dbReference>
<reference evidence="12 13" key="1">
    <citation type="submission" date="2024-09" db="EMBL/GenBank/DDBJ databases">
        <authorList>
            <person name="Sun Q."/>
            <person name="Mori K."/>
        </authorList>
    </citation>
    <scope>NUCLEOTIDE SEQUENCE [LARGE SCALE GENOMIC DNA]</scope>
    <source>
        <strain evidence="12 13">JCM 15389</strain>
    </source>
</reference>
<evidence type="ECO:0000256" key="10">
    <source>
        <dbReference type="PROSITE-ProRule" id="PRU00409"/>
    </source>
</evidence>
<feature type="domain" description="ATP-grasp" evidence="11">
    <location>
        <begin position="145"/>
        <end position="347"/>
    </location>
</feature>
<keyword evidence="6 10" id="KW-0067">ATP-binding</keyword>
<dbReference type="InterPro" id="IPR000291">
    <property type="entry name" value="D-Ala_lig_Van_CS"/>
</dbReference>
<dbReference type="RefSeq" id="WP_377788170.1">
    <property type="nucleotide sequence ID" value="NZ_JBHLYQ010000019.1"/>
</dbReference>
<dbReference type="InterPro" id="IPR011095">
    <property type="entry name" value="Dala_Dala_lig_C"/>
</dbReference>
<dbReference type="InterPro" id="IPR011761">
    <property type="entry name" value="ATP-grasp"/>
</dbReference>
<evidence type="ECO:0000256" key="9">
    <source>
        <dbReference type="ARBA" id="ARBA00023316"/>
    </source>
</evidence>
<dbReference type="PROSITE" id="PS00844">
    <property type="entry name" value="DALA_DALA_LIGASE_2"/>
    <property type="match status" value="1"/>
</dbReference>
<dbReference type="Gene3D" id="3.30.1490.20">
    <property type="entry name" value="ATP-grasp fold, A domain"/>
    <property type="match status" value="1"/>
</dbReference>
<keyword evidence="7" id="KW-0133">Cell shape</keyword>
<keyword evidence="4" id="KW-0436">Ligase</keyword>
<proteinExistence type="inferred from homology"/>
<keyword evidence="13" id="KW-1185">Reference proteome</keyword>
<dbReference type="EMBL" id="JBHLYQ010000019">
    <property type="protein sequence ID" value="MFC0081176.1"/>
    <property type="molecule type" value="Genomic_DNA"/>
</dbReference>